<keyword evidence="4" id="KW-0830">Ubiquinone</keyword>
<evidence type="ECO:0000256" key="2">
    <source>
        <dbReference type="SAM" id="Phobius"/>
    </source>
</evidence>
<accession>A0A1M4VP02</accession>
<name>A0A1M4VP02_9FIRM</name>
<evidence type="ECO:0000313" key="5">
    <source>
        <dbReference type="Proteomes" id="UP000184114"/>
    </source>
</evidence>
<keyword evidence="2" id="KW-0812">Transmembrane</keyword>
<evidence type="ECO:0000313" key="4">
    <source>
        <dbReference type="EMBL" id="SHE70605.1"/>
    </source>
</evidence>
<dbReference type="PANTHER" id="PTHR10566:SF113">
    <property type="entry name" value="PROTEIN ACTIVITY OF BC1 COMPLEX KINASE 7, CHLOROPLASTIC"/>
    <property type="match status" value="1"/>
</dbReference>
<dbReference type="STRING" id="1123404.SAMN02745784_01551"/>
<dbReference type="Gene3D" id="1.10.510.10">
    <property type="entry name" value="Transferase(Phosphotransferase) domain 1"/>
    <property type="match status" value="1"/>
</dbReference>
<evidence type="ECO:0000259" key="3">
    <source>
        <dbReference type="PROSITE" id="PS50011"/>
    </source>
</evidence>
<protein>
    <submittedName>
        <fullName evidence="4">Ubiquinone biosynthesis protein</fullName>
    </submittedName>
</protein>
<dbReference type="GO" id="GO:0005524">
    <property type="term" value="F:ATP binding"/>
    <property type="evidence" value="ECO:0007669"/>
    <property type="project" value="InterPro"/>
</dbReference>
<dbReference type="GO" id="GO:0004672">
    <property type="term" value="F:protein kinase activity"/>
    <property type="evidence" value="ECO:0007669"/>
    <property type="project" value="InterPro"/>
</dbReference>
<dbReference type="PROSITE" id="PS50011">
    <property type="entry name" value="PROTEIN_KINASE_DOM"/>
    <property type="match status" value="1"/>
</dbReference>
<dbReference type="Proteomes" id="UP000184114">
    <property type="component" value="Unassembled WGS sequence"/>
</dbReference>
<dbReference type="Pfam" id="PF03109">
    <property type="entry name" value="ABC1"/>
    <property type="match status" value="1"/>
</dbReference>
<sequence>MENNYTRLRFKEIISVAIKHGFKNGIGNPMELRLVLEELGPTFVKIGQILSTRPDILPKEYIIELEKLQDNVKPENFNVMKKIIETSLKESISNVFLDFKPTPLASASLAEVYLAKLKTGEEVALKVQRPFAKEKILADIAILNKLAPFIKFTTKNEVLDVKAVIEEIKIATEKELDFINEKENIKKFNSHNKDIKYIKNIIVYDKYCTSNVLVMEFISGIKIDDTTTLLAEGYDIKEIAKKLIYNYFKQVFEDGFFHADPHPGNILIHNNKIGFIDFGLMGNLDMGIKKKFNLFLEGVATDNVDLMTSSVLSIGIRKGDVDINKLYQDINLIYNTYINESIYNYDLAKILEEVILICKKNNIIMPKDITLLAKGLLTLQGVLAKMDKELNIMDIAVPYFKNKTIEDKLKDYDLTLLGNKIVSAGKASLDLPLKLSQLIDRGLEGRLRLNLELKNMDENFNEVNKMVNRIIFSVIVAGLLISSSLVINANIGLNIYGVSAIGIIGYLGAGLAGFLLLISIFKSGKL</sequence>
<feature type="transmembrane region" description="Helical" evidence="2">
    <location>
        <begin position="470"/>
        <end position="489"/>
    </location>
</feature>
<dbReference type="InterPro" id="IPR011009">
    <property type="entry name" value="Kinase-like_dom_sf"/>
</dbReference>
<comment type="similarity">
    <text evidence="1">Belongs to the protein kinase superfamily. ADCK protein kinase family.</text>
</comment>
<feature type="transmembrane region" description="Helical" evidence="2">
    <location>
        <begin position="495"/>
        <end position="521"/>
    </location>
</feature>
<dbReference type="SUPFAM" id="SSF56112">
    <property type="entry name" value="Protein kinase-like (PK-like)"/>
    <property type="match status" value="1"/>
</dbReference>
<dbReference type="InterPro" id="IPR050154">
    <property type="entry name" value="UbiB_kinase"/>
</dbReference>
<organism evidence="4 5">
    <name type="scientific">Tissierella praeacuta DSM 18095</name>
    <dbReference type="NCBI Taxonomy" id="1123404"/>
    <lineage>
        <taxon>Bacteria</taxon>
        <taxon>Bacillati</taxon>
        <taxon>Bacillota</taxon>
        <taxon>Tissierellia</taxon>
        <taxon>Tissierellales</taxon>
        <taxon>Tissierellaceae</taxon>
        <taxon>Tissierella</taxon>
    </lineage>
</organism>
<gene>
    <name evidence="4" type="ORF">SAMN02745784_01551</name>
</gene>
<proteinExistence type="inferred from homology"/>
<dbReference type="CDD" id="cd05121">
    <property type="entry name" value="ABC1_ADCK3-like"/>
    <property type="match status" value="1"/>
</dbReference>
<dbReference type="GeneID" id="90993722"/>
<dbReference type="PANTHER" id="PTHR10566">
    <property type="entry name" value="CHAPERONE-ACTIVITY OF BC1 COMPLEX CABC1 -RELATED"/>
    <property type="match status" value="1"/>
</dbReference>
<dbReference type="Gene3D" id="3.30.200.20">
    <property type="entry name" value="Phosphorylase Kinase, domain 1"/>
    <property type="match status" value="1"/>
</dbReference>
<feature type="domain" description="Protein kinase" evidence="3">
    <location>
        <begin position="98"/>
        <end position="460"/>
    </location>
</feature>
<keyword evidence="5" id="KW-1185">Reference proteome</keyword>
<dbReference type="InterPro" id="IPR004147">
    <property type="entry name" value="ABC1_dom"/>
</dbReference>
<evidence type="ECO:0000256" key="1">
    <source>
        <dbReference type="ARBA" id="ARBA00009670"/>
    </source>
</evidence>
<keyword evidence="2" id="KW-1133">Transmembrane helix</keyword>
<dbReference type="InterPro" id="IPR000719">
    <property type="entry name" value="Prot_kinase_dom"/>
</dbReference>
<keyword evidence="2" id="KW-0472">Membrane</keyword>
<dbReference type="AlphaFoldDB" id="A0A1M4VP02"/>
<reference evidence="5" key="1">
    <citation type="submission" date="2016-11" db="EMBL/GenBank/DDBJ databases">
        <authorList>
            <person name="Varghese N."/>
            <person name="Submissions S."/>
        </authorList>
    </citation>
    <scope>NUCLEOTIDE SEQUENCE [LARGE SCALE GENOMIC DNA]</scope>
    <source>
        <strain evidence="5">DSM 18095</strain>
    </source>
</reference>
<dbReference type="RefSeq" id="WP_072975028.1">
    <property type="nucleotide sequence ID" value="NZ_FQTY01000005.1"/>
</dbReference>
<dbReference type="EMBL" id="FQTY01000005">
    <property type="protein sequence ID" value="SHE70605.1"/>
    <property type="molecule type" value="Genomic_DNA"/>
</dbReference>